<reference evidence="6 7" key="1">
    <citation type="submission" date="2020-03" db="EMBL/GenBank/DDBJ databases">
        <title>Genomic Encyclopedia of Type Strains, Phase IV (KMG-IV): sequencing the most valuable type-strain genomes for metagenomic binning, comparative biology and taxonomic classification.</title>
        <authorList>
            <person name="Goeker M."/>
        </authorList>
    </citation>
    <scope>NUCLEOTIDE SEQUENCE [LARGE SCALE GENOMIC DNA]</scope>
    <source>
        <strain evidence="6 7">DSM 4733</strain>
    </source>
</reference>
<comment type="caution">
    <text evidence="6">The sequence shown here is derived from an EMBL/GenBank/DDBJ whole genome shotgun (WGS) entry which is preliminary data.</text>
</comment>
<sequence length="506" mass="53902">MNDRLWSPAAGGVWDLAAIPERGVERRFDTGACINPRALAAPAVEARWHCSMGSRLSRNSLCAYIGNSALVGLVAFIFSAVPAMAQGSGRMDRLVRASAEADEFSGAVLVARDGQVLLDKGYGLANREWQVPNDGNTKFRLGSITKQFTAVAIMILHERGLVDLDAPVKTWLPDAPSAWDQVTVRRLLAHTAGVPNFTSFDDFQSTKALPATIDSLIARFRDRPLDFRPGEGRKYSNSGYVLLTAVIEKASGKSYADFLSEAVFQPLGMRDTGYDRNAVVLSRRASGYTPTANGVINAEHWDMSIPQGAGGLYSTSHDLLKWEQGLFGGRVLRPASSTLLTTPVRDGYAFGVFATKAAGNTTIAHSGGLNGFNTFMAYDPDRRTTVIVLGNLNGAAPDLLGGSLMALAREDVGDARGKVSPAASVLQDYAGAYSLTPGSAISISVVQGRLVSQLSGQPPVPLDAKSGDVFVLRGSDARITFTRDASAAVSGLILHQHDQDRIAGKS</sequence>
<evidence type="ECO:0000256" key="3">
    <source>
        <dbReference type="SAM" id="Phobius"/>
    </source>
</evidence>
<keyword evidence="7" id="KW-1185">Reference proteome</keyword>
<dbReference type="GO" id="GO:0016020">
    <property type="term" value="C:membrane"/>
    <property type="evidence" value="ECO:0007669"/>
    <property type="project" value="UniProtKB-SubCell"/>
</dbReference>
<dbReference type="Gene3D" id="3.40.710.10">
    <property type="entry name" value="DD-peptidase/beta-lactamase superfamily"/>
    <property type="match status" value="1"/>
</dbReference>
<keyword evidence="2 3" id="KW-0472">Membrane</keyword>
<evidence type="ECO:0000313" key="6">
    <source>
        <dbReference type="EMBL" id="NIJ65318.1"/>
    </source>
</evidence>
<dbReference type="InterPro" id="IPR001466">
    <property type="entry name" value="Beta-lactam-related"/>
</dbReference>
<dbReference type="Proteomes" id="UP000564677">
    <property type="component" value="Unassembled WGS sequence"/>
</dbReference>
<evidence type="ECO:0000313" key="7">
    <source>
        <dbReference type="Proteomes" id="UP000564677"/>
    </source>
</evidence>
<evidence type="ECO:0000256" key="1">
    <source>
        <dbReference type="ARBA" id="ARBA00004370"/>
    </source>
</evidence>
<dbReference type="SUPFAM" id="SSF56601">
    <property type="entry name" value="beta-lactamase/transpeptidase-like"/>
    <property type="match status" value="1"/>
</dbReference>
<organism evidence="6 7">
    <name type="scientific">Sphingomonas leidyi</name>
    <dbReference type="NCBI Taxonomy" id="68569"/>
    <lineage>
        <taxon>Bacteria</taxon>
        <taxon>Pseudomonadati</taxon>
        <taxon>Pseudomonadota</taxon>
        <taxon>Alphaproteobacteria</taxon>
        <taxon>Sphingomonadales</taxon>
        <taxon>Sphingomonadaceae</taxon>
        <taxon>Sphingomonas</taxon>
    </lineage>
</organism>
<dbReference type="PANTHER" id="PTHR46825">
    <property type="entry name" value="D-ALANYL-D-ALANINE-CARBOXYPEPTIDASE/ENDOPEPTIDASE AMPH"/>
    <property type="match status" value="1"/>
</dbReference>
<keyword evidence="3" id="KW-0812">Transmembrane</keyword>
<name>A0A7X5V014_9SPHN</name>
<dbReference type="InterPro" id="IPR021860">
    <property type="entry name" value="Peptidase_S12_Pab87-rel_C"/>
</dbReference>
<protein>
    <submittedName>
        <fullName evidence="6">CubicO group peptidase (Beta-lactamase class C family)</fullName>
    </submittedName>
</protein>
<dbReference type="AlphaFoldDB" id="A0A7X5V014"/>
<dbReference type="InterPro" id="IPR050491">
    <property type="entry name" value="AmpC-like"/>
</dbReference>
<gene>
    <name evidence="6" type="ORF">FHR20_002280</name>
</gene>
<keyword evidence="3" id="KW-1133">Transmembrane helix</keyword>
<comment type="subcellular location">
    <subcellularLocation>
        <location evidence="1">Membrane</location>
    </subcellularLocation>
</comment>
<evidence type="ECO:0000259" key="5">
    <source>
        <dbReference type="Pfam" id="PF11954"/>
    </source>
</evidence>
<dbReference type="Pfam" id="PF11954">
    <property type="entry name" value="DUF3471"/>
    <property type="match status" value="1"/>
</dbReference>
<dbReference type="InterPro" id="IPR012338">
    <property type="entry name" value="Beta-lactam/transpept-like"/>
</dbReference>
<dbReference type="PANTHER" id="PTHR46825:SF11">
    <property type="entry name" value="PENICILLIN-BINDING PROTEIN 4"/>
    <property type="match status" value="1"/>
</dbReference>
<proteinExistence type="predicted"/>
<feature type="transmembrane region" description="Helical" evidence="3">
    <location>
        <begin position="61"/>
        <end position="85"/>
    </location>
</feature>
<feature type="domain" description="Peptidase S12 Pab87-related C-terminal" evidence="5">
    <location>
        <begin position="416"/>
        <end position="498"/>
    </location>
</feature>
<evidence type="ECO:0000259" key="4">
    <source>
        <dbReference type="Pfam" id="PF00144"/>
    </source>
</evidence>
<accession>A0A7X5V014</accession>
<dbReference type="EMBL" id="JAASQV010000002">
    <property type="protein sequence ID" value="NIJ65318.1"/>
    <property type="molecule type" value="Genomic_DNA"/>
</dbReference>
<evidence type="ECO:0000256" key="2">
    <source>
        <dbReference type="ARBA" id="ARBA00023136"/>
    </source>
</evidence>
<dbReference type="Pfam" id="PF00144">
    <property type="entry name" value="Beta-lactamase"/>
    <property type="match status" value="1"/>
</dbReference>
<feature type="domain" description="Beta-lactamase-related" evidence="4">
    <location>
        <begin position="92"/>
        <end position="398"/>
    </location>
</feature>